<dbReference type="Gene3D" id="1.20.1260.100">
    <property type="entry name" value="TspO/MBR protein"/>
    <property type="match status" value="1"/>
</dbReference>
<keyword evidence="8" id="KW-1185">Reference proteome</keyword>
<name>A0A4P7ID41_9ACTN</name>
<evidence type="ECO:0000256" key="1">
    <source>
        <dbReference type="ARBA" id="ARBA00004141"/>
    </source>
</evidence>
<feature type="transmembrane region" description="Helical" evidence="6">
    <location>
        <begin position="120"/>
        <end position="141"/>
    </location>
</feature>
<dbReference type="InterPro" id="IPR004307">
    <property type="entry name" value="TspO_MBR"/>
</dbReference>
<feature type="transmembrane region" description="Helical" evidence="6">
    <location>
        <begin position="96"/>
        <end position="114"/>
    </location>
</feature>
<evidence type="ECO:0000256" key="3">
    <source>
        <dbReference type="ARBA" id="ARBA00022692"/>
    </source>
</evidence>
<keyword evidence="3 6" id="KW-0812">Transmembrane</keyword>
<gene>
    <name evidence="7" type="ORF">EXE58_05995</name>
</gene>
<dbReference type="Proteomes" id="UP000294853">
    <property type="component" value="Chromosome"/>
</dbReference>
<dbReference type="InterPro" id="IPR038330">
    <property type="entry name" value="TspO/MBR-related_sf"/>
</dbReference>
<feature type="transmembrane region" description="Helical" evidence="6">
    <location>
        <begin position="216"/>
        <end position="235"/>
    </location>
</feature>
<feature type="transmembrane region" description="Helical" evidence="6">
    <location>
        <begin position="65"/>
        <end position="84"/>
    </location>
</feature>
<keyword evidence="5 6" id="KW-0472">Membrane</keyword>
<feature type="transmembrane region" description="Helical" evidence="6">
    <location>
        <begin position="189"/>
        <end position="209"/>
    </location>
</feature>
<feature type="transmembrane region" description="Helical" evidence="6">
    <location>
        <begin position="241"/>
        <end position="263"/>
    </location>
</feature>
<dbReference type="RefSeq" id="WP_135267017.1">
    <property type="nucleotide sequence ID" value="NZ_CP038436.1"/>
</dbReference>
<sequence length="270" mass="27598">MTDVDRGSTSSGSSRALTFLPALAMVVTVFGILVGNGVILESGGVGDGDSIADTATFIAPAGPAFSIWSLIYAFLVAYVVWQALPAGAGSARARGILWPAVASLVLNAAWILVVEQLESAWGSVVVMLLLLGSLIAVHRVLKATPPESTVERWVVDIGFGLYLGWVNVATAANITFALVLAGVDPPRDVAVPIAVVVVLLLVGVAALKLPRVSEPLAVGAAMSWGLAWICVGRLSTAPESVVVAVAAAVAALLTVGLALRTAARAPSMAR</sequence>
<protein>
    <submittedName>
        <fullName evidence="7">Tryptophan-rich sensory protein</fullName>
    </submittedName>
</protein>
<dbReference type="PANTHER" id="PTHR33802:SF1">
    <property type="entry name" value="XK-RELATED PROTEIN"/>
    <property type="match status" value="1"/>
</dbReference>
<reference evidence="7 8" key="1">
    <citation type="submission" date="2019-03" db="EMBL/GenBank/DDBJ databases">
        <title>Three New Species of Nocardioides, Nocardioides euryhalodurans sp. nov., Nocardioides seonyuensis sp. nov. and Nocardioides eburneoflavus sp. nov. Iolated from Soil.</title>
        <authorList>
            <person name="Roh S.G."/>
            <person name="Lee C."/>
            <person name="Kim M.-K."/>
            <person name="Kim S.B."/>
        </authorList>
    </citation>
    <scope>NUCLEOTIDE SEQUENCE [LARGE SCALE GENOMIC DNA]</scope>
    <source>
        <strain evidence="7 8">MMS17-SY207-3</strain>
    </source>
</reference>
<dbReference type="OrthoDB" id="5189031at2"/>
<evidence type="ECO:0000313" key="8">
    <source>
        <dbReference type="Proteomes" id="UP000294853"/>
    </source>
</evidence>
<feature type="transmembrane region" description="Helical" evidence="6">
    <location>
        <begin position="16"/>
        <end position="39"/>
    </location>
</feature>
<keyword evidence="4 6" id="KW-1133">Transmembrane helix</keyword>
<evidence type="ECO:0000256" key="4">
    <source>
        <dbReference type="ARBA" id="ARBA00022989"/>
    </source>
</evidence>
<dbReference type="EMBL" id="CP038436">
    <property type="protein sequence ID" value="QBX55049.1"/>
    <property type="molecule type" value="Genomic_DNA"/>
</dbReference>
<proteinExistence type="inferred from homology"/>
<evidence type="ECO:0000256" key="2">
    <source>
        <dbReference type="ARBA" id="ARBA00007524"/>
    </source>
</evidence>
<dbReference type="Pfam" id="PF03073">
    <property type="entry name" value="TspO_MBR"/>
    <property type="match status" value="1"/>
</dbReference>
<organism evidence="7 8">
    <name type="scientific">Nocardioides seonyuensis</name>
    <dbReference type="NCBI Taxonomy" id="2518371"/>
    <lineage>
        <taxon>Bacteria</taxon>
        <taxon>Bacillati</taxon>
        <taxon>Actinomycetota</taxon>
        <taxon>Actinomycetes</taxon>
        <taxon>Propionibacteriales</taxon>
        <taxon>Nocardioidaceae</taxon>
        <taxon>Nocardioides</taxon>
    </lineage>
</organism>
<evidence type="ECO:0000256" key="5">
    <source>
        <dbReference type="ARBA" id="ARBA00023136"/>
    </source>
</evidence>
<feature type="transmembrane region" description="Helical" evidence="6">
    <location>
        <begin position="153"/>
        <end position="183"/>
    </location>
</feature>
<dbReference type="AlphaFoldDB" id="A0A4P7ID41"/>
<comment type="similarity">
    <text evidence="2">Belongs to the TspO/BZRP family.</text>
</comment>
<dbReference type="KEGG" id="nsn:EXE58_05995"/>
<evidence type="ECO:0000256" key="6">
    <source>
        <dbReference type="SAM" id="Phobius"/>
    </source>
</evidence>
<evidence type="ECO:0000313" key="7">
    <source>
        <dbReference type="EMBL" id="QBX55049.1"/>
    </source>
</evidence>
<dbReference type="GO" id="GO:0016020">
    <property type="term" value="C:membrane"/>
    <property type="evidence" value="ECO:0007669"/>
    <property type="project" value="UniProtKB-SubCell"/>
</dbReference>
<dbReference type="PANTHER" id="PTHR33802">
    <property type="entry name" value="SI:CH211-161H7.5-RELATED"/>
    <property type="match status" value="1"/>
</dbReference>
<accession>A0A4P7ID41</accession>
<comment type="subcellular location">
    <subcellularLocation>
        <location evidence="1">Membrane</location>
        <topology evidence="1">Multi-pass membrane protein</topology>
    </subcellularLocation>
</comment>